<feature type="transmembrane region" description="Helical" evidence="9">
    <location>
        <begin position="245"/>
        <end position="270"/>
    </location>
</feature>
<dbReference type="STRING" id="888060.HMPREF9081_2350"/>
<dbReference type="PANTHER" id="PTHR30588:SF0">
    <property type="entry name" value="BRANCHED-CHAIN AMINO ACID PERMEASE BRNQ"/>
    <property type="match status" value="1"/>
</dbReference>
<feature type="transmembrane region" description="Helical" evidence="9">
    <location>
        <begin position="139"/>
        <end position="159"/>
    </location>
</feature>
<comment type="subcellular location">
    <subcellularLocation>
        <location evidence="1 9">Cell membrane</location>
        <topology evidence="1 9">Multi-pass membrane protein</topology>
    </subcellularLocation>
</comment>
<dbReference type="GO" id="GO:0015190">
    <property type="term" value="F:L-leucine transmembrane transporter activity"/>
    <property type="evidence" value="ECO:0007669"/>
    <property type="project" value="TreeGrafter"/>
</dbReference>
<dbReference type="AlphaFoldDB" id="F5RQ14"/>
<feature type="transmembrane region" description="Helical" evidence="9">
    <location>
        <begin position="59"/>
        <end position="85"/>
    </location>
</feature>
<dbReference type="GO" id="GO:0005886">
    <property type="term" value="C:plasma membrane"/>
    <property type="evidence" value="ECO:0007669"/>
    <property type="project" value="UniProtKB-SubCell"/>
</dbReference>
<evidence type="ECO:0000256" key="7">
    <source>
        <dbReference type="ARBA" id="ARBA00022989"/>
    </source>
</evidence>
<evidence type="ECO:0000256" key="1">
    <source>
        <dbReference type="ARBA" id="ARBA00004651"/>
    </source>
</evidence>
<keyword evidence="7 9" id="KW-1133">Transmembrane helix</keyword>
<dbReference type="Pfam" id="PF05525">
    <property type="entry name" value="Branch_AA_trans"/>
    <property type="match status" value="1"/>
</dbReference>
<reference evidence="10 11" key="1">
    <citation type="submission" date="2011-04" db="EMBL/GenBank/DDBJ databases">
        <authorList>
            <person name="Muzny D."/>
            <person name="Qin X."/>
            <person name="Deng J."/>
            <person name="Jiang H."/>
            <person name="Liu Y."/>
            <person name="Qu J."/>
            <person name="Song X.-Z."/>
            <person name="Zhang L."/>
            <person name="Thornton R."/>
            <person name="Coyle M."/>
            <person name="Francisco L."/>
            <person name="Jackson L."/>
            <person name="Javaid M."/>
            <person name="Korchina V."/>
            <person name="Kovar C."/>
            <person name="Mata R."/>
            <person name="Mathew T."/>
            <person name="Ngo R."/>
            <person name="Nguyen L."/>
            <person name="Nguyen N."/>
            <person name="Okwuonu G."/>
            <person name="Ongeri F."/>
            <person name="Pham C."/>
            <person name="Simmons D."/>
            <person name="Wilczek-Boney K."/>
            <person name="Hale W."/>
            <person name="Jakkamsetti A."/>
            <person name="Pham P."/>
            <person name="Ruth R."/>
            <person name="San Lucas F."/>
            <person name="Warren J."/>
            <person name="Zhang J."/>
            <person name="Zhao Z."/>
            <person name="Zhou C."/>
            <person name="Zhu D."/>
            <person name="Lee S."/>
            <person name="Bess C."/>
            <person name="Blankenburg K."/>
            <person name="Forbes L."/>
            <person name="Fu Q."/>
            <person name="Gubbala S."/>
            <person name="Hirani K."/>
            <person name="Jayaseelan J.C."/>
            <person name="Lara F."/>
            <person name="Munidasa M."/>
            <person name="Palculict T."/>
            <person name="Patil S."/>
            <person name="Pu L.-L."/>
            <person name="Saada N."/>
            <person name="Tang L."/>
            <person name="Weissenberger G."/>
            <person name="Zhu Y."/>
            <person name="Hemphill L."/>
            <person name="Shang Y."/>
            <person name="Youmans B."/>
            <person name="Ayvaz T."/>
            <person name="Ross M."/>
            <person name="Santibanez J."/>
            <person name="Aqrawi P."/>
            <person name="Gross S."/>
            <person name="Joshi V."/>
            <person name="Fowler G."/>
            <person name="Nazareth L."/>
            <person name="Reid J."/>
            <person name="Worley K."/>
            <person name="Petrosino J."/>
            <person name="Highlander S."/>
            <person name="Gibbs R."/>
        </authorList>
    </citation>
    <scope>NUCLEOTIDE SEQUENCE [LARGE SCALE GENOMIC DNA]</scope>
    <source>
        <strain evidence="10 11">DSM 2778</strain>
    </source>
</reference>
<dbReference type="HOGENOM" id="CLU_036807_0_1_9"/>
<comment type="caution">
    <text evidence="10">The sequence shown here is derived from an EMBL/GenBank/DDBJ whole genome shotgun (WGS) entry which is preliminary data.</text>
</comment>
<keyword evidence="5 9" id="KW-0812">Transmembrane</keyword>
<dbReference type="Proteomes" id="UP000004067">
    <property type="component" value="Unassembled WGS sequence"/>
</dbReference>
<dbReference type="GO" id="GO:0015188">
    <property type="term" value="F:L-isoleucine transmembrane transporter activity"/>
    <property type="evidence" value="ECO:0007669"/>
    <property type="project" value="TreeGrafter"/>
</dbReference>
<proteinExistence type="inferred from homology"/>
<protein>
    <recommendedName>
        <fullName evidence="9">Branched-chain amino acid transport system carrier protein</fullName>
    </recommendedName>
</protein>
<evidence type="ECO:0000256" key="9">
    <source>
        <dbReference type="RuleBase" id="RU362122"/>
    </source>
</evidence>
<dbReference type="InterPro" id="IPR004685">
    <property type="entry name" value="Brnchd-chn_aa_trnsp_Livcs"/>
</dbReference>
<evidence type="ECO:0000256" key="8">
    <source>
        <dbReference type="ARBA" id="ARBA00023136"/>
    </source>
</evidence>
<feature type="transmembrane region" description="Helical" evidence="9">
    <location>
        <begin position="340"/>
        <end position="360"/>
    </location>
</feature>
<feature type="transmembrane region" description="Helical" evidence="9">
    <location>
        <begin position="430"/>
        <end position="454"/>
    </location>
</feature>
<feature type="transmembrane region" description="Helical" evidence="9">
    <location>
        <begin position="171"/>
        <end position="192"/>
    </location>
</feature>
<evidence type="ECO:0000256" key="4">
    <source>
        <dbReference type="ARBA" id="ARBA00022475"/>
    </source>
</evidence>
<dbReference type="GO" id="GO:0015820">
    <property type="term" value="P:L-leucine transport"/>
    <property type="evidence" value="ECO:0007669"/>
    <property type="project" value="TreeGrafter"/>
</dbReference>
<evidence type="ECO:0000256" key="6">
    <source>
        <dbReference type="ARBA" id="ARBA00022970"/>
    </source>
</evidence>
<sequence>MKDIVFSLLFCVTILEGTAINSLKKKDLLTLGFMMFSIYFGAGNLIFPTALGQAAGDHTLIAMLGFMTTGVGLPLLGITAIALAGGEYASLLHEKTWPRFATVLLVILYLIIGPLFAMPRTGAVSFEIGIRPFLGEENLGLGQLIYTAIFFATSYYLALNPNKIIDRVGKMLTPALLLVLAILFVQAFHAPLGNILAPTGSYIDAPFAQGFQDGYQTMDLLASIAIGALIANAVRLRGITDSRAIGAACLVSGLITVTLMAVVYGSLAYIGATSASVLSHSENGGQILSGAVDIFFGAAGNLLLAVIIGLACLTTCCGITSSAAMFFNKLLKGRVSYERLLLFSILFSFAASNIGLTQIIALAIPFLVVIYPLIIVFVILSLFDRFIGWRKSIYQGAMALTLIFSLIDGLHAAGLSSAPVHALLVEYIPFYAIMMGWVCPAIVGTLVGFGVSLFQTAPVTAEEA</sequence>
<comment type="function">
    <text evidence="9">Component of the transport system for branched-chain amino acids.</text>
</comment>
<comment type="caution">
    <text evidence="9">Lacks conserved residue(s) required for the propagation of feature annotation.</text>
</comment>
<dbReference type="GO" id="GO:0015818">
    <property type="term" value="P:isoleucine transport"/>
    <property type="evidence" value="ECO:0007669"/>
    <property type="project" value="TreeGrafter"/>
</dbReference>
<feature type="transmembrane region" description="Helical" evidence="9">
    <location>
        <begin position="399"/>
        <end position="424"/>
    </location>
</feature>
<keyword evidence="4" id="KW-1003">Cell membrane</keyword>
<feature type="transmembrane region" description="Helical" evidence="9">
    <location>
        <begin position="29"/>
        <end position="47"/>
    </location>
</feature>
<comment type="similarity">
    <text evidence="2 9">Belongs to the branched chain amino acid transporter family.</text>
</comment>
<dbReference type="eggNOG" id="COG1114">
    <property type="taxonomic scope" value="Bacteria"/>
</dbReference>
<dbReference type="NCBIfam" id="TIGR00796">
    <property type="entry name" value="livcs"/>
    <property type="match status" value="1"/>
</dbReference>
<evidence type="ECO:0000313" key="11">
    <source>
        <dbReference type="Proteomes" id="UP000004067"/>
    </source>
</evidence>
<gene>
    <name evidence="10" type="primary">brnQ</name>
    <name evidence="10" type="ORF">HMPREF9081_2350</name>
</gene>
<evidence type="ECO:0000313" key="10">
    <source>
        <dbReference type="EMBL" id="EGK57346.1"/>
    </source>
</evidence>
<keyword evidence="6 9" id="KW-0029">Amino-acid transport</keyword>
<dbReference type="PANTHER" id="PTHR30588">
    <property type="entry name" value="BRANCHED-CHAIN AMINO ACID TRANSPORT SYSTEM 2 CARRIER PROTEIN"/>
    <property type="match status" value="1"/>
</dbReference>
<keyword evidence="3 9" id="KW-0813">Transport</keyword>
<feature type="transmembrane region" description="Helical" evidence="9">
    <location>
        <begin position="97"/>
        <end position="118"/>
    </location>
</feature>
<dbReference type="GO" id="GO:0005304">
    <property type="term" value="F:L-valine transmembrane transporter activity"/>
    <property type="evidence" value="ECO:0007669"/>
    <property type="project" value="TreeGrafter"/>
</dbReference>
<organism evidence="10 11">
    <name type="scientific">Centipeda periodontii DSM 2778</name>
    <dbReference type="NCBI Taxonomy" id="888060"/>
    <lineage>
        <taxon>Bacteria</taxon>
        <taxon>Bacillati</taxon>
        <taxon>Bacillota</taxon>
        <taxon>Negativicutes</taxon>
        <taxon>Selenomonadales</taxon>
        <taxon>Selenomonadaceae</taxon>
        <taxon>Centipeda</taxon>
    </lineage>
</organism>
<feature type="transmembrane region" description="Helical" evidence="9">
    <location>
        <begin position="302"/>
        <end position="328"/>
    </location>
</feature>
<keyword evidence="11" id="KW-1185">Reference proteome</keyword>
<evidence type="ECO:0000256" key="3">
    <source>
        <dbReference type="ARBA" id="ARBA00022448"/>
    </source>
</evidence>
<keyword evidence="8 9" id="KW-0472">Membrane</keyword>
<dbReference type="RefSeq" id="WP_006307489.1">
    <property type="nucleotide sequence ID" value="NZ_GL892076.1"/>
</dbReference>
<accession>F5RQ14</accession>
<evidence type="ECO:0000256" key="2">
    <source>
        <dbReference type="ARBA" id="ARBA00008540"/>
    </source>
</evidence>
<dbReference type="EMBL" id="AFHQ01000057">
    <property type="protein sequence ID" value="EGK57346.1"/>
    <property type="molecule type" value="Genomic_DNA"/>
</dbReference>
<name>F5RQ14_9FIRM</name>
<feature type="transmembrane region" description="Helical" evidence="9">
    <location>
        <begin position="366"/>
        <end position="387"/>
    </location>
</feature>
<evidence type="ECO:0000256" key="5">
    <source>
        <dbReference type="ARBA" id="ARBA00022692"/>
    </source>
</evidence>